<dbReference type="PRINTS" id="PR01434">
    <property type="entry name" value="NADHDHGNASE5"/>
</dbReference>
<dbReference type="PANTHER" id="PTHR43373:SF1">
    <property type="entry name" value="NA(+)_H(+) ANTIPORTER SUBUNIT A"/>
    <property type="match status" value="1"/>
</dbReference>
<keyword evidence="4" id="KW-0050">Antiport</keyword>
<feature type="domain" description="MrpA C-terminal/MbhD" evidence="17">
    <location>
        <begin position="630"/>
        <end position="695"/>
    </location>
</feature>
<dbReference type="Pfam" id="PF20501">
    <property type="entry name" value="MbhE"/>
    <property type="match status" value="1"/>
</dbReference>
<feature type="transmembrane region" description="Helical" evidence="14">
    <location>
        <begin position="705"/>
        <end position="728"/>
    </location>
</feature>
<evidence type="ECO:0000256" key="4">
    <source>
        <dbReference type="ARBA" id="ARBA00022449"/>
    </source>
</evidence>
<evidence type="ECO:0000256" key="10">
    <source>
        <dbReference type="ARBA" id="ARBA00023065"/>
    </source>
</evidence>
<comment type="similarity">
    <text evidence="2">Belongs to the CPA3 antiporters (TC 2.A.63) subunit A family.</text>
</comment>
<dbReference type="RefSeq" id="WP_123807190.1">
    <property type="nucleotide sequence ID" value="NZ_RKRK01000002.1"/>
</dbReference>
<evidence type="ECO:0000256" key="5">
    <source>
        <dbReference type="ARBA" id="ARBA00022475"/>
    </source>
</evidence>
<dbReference type="Proteomes" id="UP000277108">
    <property type="component" value="Unassembled WGS sequence"/>
</dbReference>
<feature type="transmembrane region" description="Helical" evidence="14">
    <location>
        <begin position="111"/>
        <end position="128"/>
    </location>
</feature>
<evidence type="ECO:0000259" key="17">
    <source>
        <dbReference type="Pfam" id="PF13244"/>
    </source>
</evidence>
<evidence type="ECO:0000256" key="6">
    <source>
        <dbReference type="ARBA" id="ARBA00022692"/>
    </source>
</evidence>
<evidence type="ECO:0000256" key="13">
    <source>
        <dbReference type="RuleBase" id="RU000320"/>
    </source>
</evidence>
<evidence type="ECO:0000256" key="2">
    <source>
        <dbReference type="ARBA" id="ARBA00008483"/>
    </source>
</evidence>
<keyword evidence="20" id="KW-1185">Reference proteome</keyword>
<dbReference type="InterPro" id="IPR001516">
    <property type="entry name" value="Proton_antipo_N"/>
</dbReference>
<keyword evidence="5" id="KW-1003">Cell membrane</keyword>
<evidence type="ECO:0000256" key="9">
    <source>
        <dbReference type="ARBA" id="ARBA00023053"/>
    </source>
</evidence>
<dbReference type="InterPro" id="IPR001750">
    <property type="entry name" value="ND/Mrp_TM"/>
</dbReference>
<keyword evidence="8 14" id="KW-1133">Transmembrane helix</keyword>
<feature type="transmembrane region" description="Helical" evidence="14">
    <location>
        <begin position="32"/>
        <end position="52"/>
    </location>
</feature>
<dbReference type="GO" id="GO:0005886">
    <property type="term" value="C:plasma membrane"/>
    <property type="evidence" value="ECO:0007669"/>
    <property type="project" value="UniProtKB-SubCell"/>
</dbReference>
<dbReference type="InterPro" id="IPR046806">
    <property type="entry name" value="MrpA_C/MbhE"/>
</dbReference>
<feature type="transmembrane region" description="Helical" evidence="14">
    <location>
        <begin position="208"/>
        <end position="232"/>
    </location>
</feature>
<keyword evidence="7" id="KW-0375">Hydrogen ion transport</keyword>
<comment type="caution">
    <text evidence="19">The sequence shown here is derived from an EMBL/GenBank/DDBJ whole genome shotgun (WGS) entry which is preliminary data.</text>
</comment>
<feature type="transmembrane region" description="Helical" evidence="14">
    <location>
        <begin position="590"/>
        <end position="608"/>
    </location>
</feature>
<organism evidence="19 20">
    <name type="scientific">Abyssicoccus albus</name>
    <dbReference type="NCBI Taxonomy" id="1817405"/>
    <lineage>
        <taxon>Bacteria</taxon>
        <taxon>Bacillati</taxon>
        <taxon>Bacillota</taxon>
        <taxon>Bacilli</taxon>
        <taxon>Bacillales</taxon>
        <taxon>Abyssicoccaceae</taxon>
    </lineage>
</organism>
<feature type="transmembrane region" description="Helical" evidence="14">
    <location>
        <begin position="134"/>
        <end position="153"/>
    </location>
</feature>
<feature type="transmembrane region" description="Helical" evidence="14">
    <location>
        <begin position="526"/>
        <end position="544"/>
    </location>
</feature>
<evidence type="ECO:0000259" key="16">
    <source>
        <dbReference type="Pfam" id="PF00662"/>
    </source>
</evidence>
<evidence type="ECO:0000256" key="11">
    <source>
        <dbReference type="ARBA" id="ARBA00023136"/>
    </source>
</evidence>
<dbReference type="GO" id="GO:0015297">
    <property type="term" value="F:antiporter activity"/>
    <property type="evidence" value="ECO:0007669"/>
    <property type="project" value="UniProtKB-KW"/>
</dbReference>
<evidence type="ECO:0000259" key="18">
    <source>
        <dbReference type="Pfam" id="PF20501"/>
    </source>
</evidence>
<evidence type="ECO:0000313" key="19">
    <source>
        <dbReference type="EMBL" id="RPF57576.1"/>
    </source>
</evidence>
<feature type="transmembrane region" description="Helical" evidence="14">
    <location>
        <begin position="244"/>
        <end position="265"/>
    </location>
</feature>
<dbReference type="Pfam" id="PF00662">
    <property type="entry name" value="Proton_antipo_N"/>
    <property type="match status" value="1"/>
</dbReference>
<feature type="transmembrane region" description="Helical" evidence="14">
    <location>
        <begin position="372"/>
        <end position="394"/>
    </location>
</feature>
<feature type="transmembrane region" description="Helical" evidence="14">
    <location>
        <begin position="646"/>
        <end position="666"/>
    </location>
</feature>
<keyword evidence="10" id="KW-0406">Ion transport</keyword>
<keyword evidence="9" id="KW-0915">Sodium</keyword>
<dbReference type="GO" id="GO:1902600">
    <property type="term" value="P:proton transmembrane transport"/>
    <property type="evidence" value="ECO:0007669"/>
    <property type="project" value="UniProtKB-KW"/>
</dbReference>
<dbReference type="InterPro" id="IPR050616">
    <property type="entry name" value="CPA3_Na-H_Antiporter_A"/>
</dbReference>
<dbReference type="NCBIfam" id="NF009285">
    <property type="entry name" value="PRK12645.1"/>
    <property type="match status" value="1"/>
</dbReference>
<dbReference type="GO" id="GO:0006814">
    <property type="term" value="P:sodium ion transport"/>
    <property type="evidence" value="ECO:0007669"/>
    <property type="project" value="UniProtKB-KW"/>
</dbReference>
<dbReference type="InterPro" id="IPR005663">
    <property type="entry name" value="MrpA/MnhA1/PhaAB"/>
</dbReference>
<dbReference type="InterPro" id="IPR025383">
    <property type="entry name" value="MrpA_C/MbhD"/>
</dbReference>
<protein>
    <submittedName>
        <fullName evidence="19">Multisubunit sodium/proton antiporter MrpA subunit</fullName>
    </submittedName>
</protein>
<evidence type="ECO:0000256" key="3">
    <source>
        <dbReference type="ARBA" id="ARBA00022448"/>
    </source>
</evidence>
<evidence type="ECO:0000256" key="7">
    <source>
        <dbReference type="ARBA" id="ARBA00022781"/>
    </source>
</evidence>
<feature type="transmembrane region" description="Helical" evidence="14">
    <location>
        <begin position="335"/>
        <end position="360"/>
    </location>
</feature>
<feature type="transmembrane region" description="Helical" evidence="14">
    <location>
        <begin position="620"/>
        <end position="641"/>
    </location>
</feature>
<dbReference type="AlphaFoldDB" id="A0A3N5BIC7"/>
<accession>A0A3N5BIC7</accession>
<proteinExistence type="inferred from homology"/>
<evidence type="ECO:0000256" key="12">
    <source>
        <dbReference type="ARBA" id="ARBA00023201"/>
    </source>
</evidence>
<dbReference type="PANTHER" id="PTHR43373">
    <property type="entry name" value="NA(+)/H(+) ANTIPORTER SUBUNIT"/>
    <property type="match status" value="1"/>
</dbReference>
<feature type="transmembrane region" description="Helical" evidence="14">
    <location>
        <begin position="672"/>
        <end position="693"/>
    </location>
</feature>
<sequence>MTFLHIAIFIPIIWAIIVKSLERFIHRLHIGWYVLPVPVFLFIYFLTYIPIIKGGDVHYSAMHLMHHFMMDFNLYIDGLSLLFALLITGIGSLVVLYSIGYLSQKEQLSHFYIYLLMFMTAMLGVVLSDNLLMLYLFWELTSISSFLLISFWNNRARSLYGAHKSMIITVFGGVMMLGGFIIIGNIAGTFNIHEIIPQFELIQSTPSIWIAIILILLGAFTKSAQFPFYIWLPDAMEAPTPVSAYLHSATMVKAGIYLVARLTPIFSFHDLWIYSVSFVGLITLVWASFNAVKQDDLKGVLAFSTVSQLGMIMSILGLAAFGYNHGYNDAVFQVATVGAIFHLINHATFKGSLFMIVGIVDHETHTRSLKKLGGLMTLMPITTGIATVTALSMAGVPPFNGFLSKEMFIKVMYMAMDAPNNGFNNFGIIFPILAIIGSIFTFIYSIMFVIKTFGGKLNKDDIPQVPHEAPWLMLASPLILAVLVVFFGLFPNVLSETIIEPARNAMLHQSIEEHVHISMFHGVNKALISTIVIFIIGSILFYFLKSWIHLYDKHPEKLTLNYYYDRLLDFSSLIARKITQSYMTGFTRTYLVYLFSFLSGLTLFALVMKDIQYSLPKLGQITIVEITITLIIVISTTMIIIAKSRLFSIIMLSCVGYSMALFFVFFRAPDLALTQLAIETITTALFLICFYHLPKLSRHEEQRRFKIGNFIVAISVGLSVIAIGLLSLGNKTFDSISQYYIDNVYKLGAGENMVNVILVDFRGFDTLFETVVLAITGIGIYILVKLRLSKGGRRNEKTR</sequence>
<keyword evidence="6 13" id="KW-0812">Transmembrane</keyword>
<keyword evidence="11 14" id="KW-0472">Membrane</keyword>
<feature type="domain" description="NADH-Ubiquinone oxidoreductase (complex I) chain 5 N-terminal" evidence="16">
    <location>
        <begin position="66"/>
        <end position="112"/>
    </location>
</feature>
<dbReference type="EMBL" id="RKRK01000002">
    <property type="protein sequence ID" value="RPF57576.1"/>
    <property type="molecule type" value="Genomic_DNA"/>
</dbReference>
<evidence type="ECO:0000259" key="15">
    <source>
        <dbReference type="Pfam" id="PF00361"/>
    </source>
</evidence>
<dbReference type="PRINTS" id="PR01435">
    <property type="entry name" value="NPOXDRDTASE5"/>
</dbReference>
<feature type="domain" description="NADH:quinone oxidoreductase/Mrp antiporter transmembrane" evidence="15">
    <location>
        <begin position="128"/>
        <end position="414"/>
    </location>
</feature>
<dbReference type="OrthoDB" id="9807568at2"/>
<evidence type="ECO:0000256" key="1">
    <source>
        <dbReference type="ARBA" id="ARBA00004651"/>
    </source>
</evidence>
<dbReference type="NCBIfam" id="TIGR00940">
    <property type="entry name" value="2a6301s01"/>
    <property type="match status" value="1"/>
</dbReference>
<feature type="transmembrane region" description="Helical" evidence="14">
    <location>
        <begin position="6"/>
        <end position="25"/>
    </location>
</feature>
<reference evidence="19 20" key="1">
    <citation type="submission" date="2018-11" db="EMBL/GenBank/DDBJ databases">
        <title>Genomic Encyclopedia of Type Strains, Phase IV (KMG-IV): sequencing the most valuable type-strain genomes for metagenomic binning, comparative biology and taxonomic classification.</title>
        <authorList>
            <person name="Goeker M."/>
        </authorList>
    </citation>
    <scope>NUCLEOTIDE SEQUENCE [LARGE SCALE GENOMIC DNA]</scope>
    <source>
        <strain evidence="19 20">DSM 29158</strain>
    </source>
</reference>
<dbReference type="Pfam" id="PF00361">
    <property type="entry name" value="Proton_antipo_M"/>
    <property type="match status" value="1"/>
</dbReference>
<dbReference type="Pfam" id="PF13244">
    <property type="entry name" value="MbhD"/>
    <property type="match status" value="1"/>
</dbReference>
<feature type="transmembrane region" description="Helical" evidence="14">
    <location>
        <begin position="165"/>
        <end position="188"/>
    </location>
</feature>
<feature type="transmembrane region" description="Helical" evidence="14">
    <location>
        <begin position="766"/>
        <end position="784"/>
    </location>
</feature>
<feature type="transmembrane region" description="Helical" evidence="14">
    <location>
        <begin position="301"/>
        <end position="323"/>
    </location>
</feature>
<comment type="subcellular location">
    <subcellularLocation>
        <location evidence="1">Cell membrane</location>
        <topology evidence="1">Multi-pass membrane protein</topology>
    </subcellularLocation>
    <subcellularLocation>
        <location evidence="13">Membrane</location>
        <topology evidence="13">Multi-pass membrane protein</topology>
    </subcellularLocation>
</comment>
<feature type="transmembrane region" description="Helical" evidence="14">
    <location>
        <begin position="426"/>
        <end position="450"/>
    </location>
</feature>
<evidence type="ECO:0000313" key="20">
    <source>
        <dbReference type="Proteomes" id="UP000277108"/>
    </source>
</evidence>
<gene>
    <name evidence="19" type="ORF">EDD62_0197</name>
</gene>
<evidence type="ECO:0000256" key="8">
    <source>
        <dbReference type="ARBA" id="ARBA00022989"/>
    </source>
</evidence>
<feature type="transmembrane region" description="Helical" evidence="14">
    <location>
        <begin position="72"/>
        <end position="99"/>
    </location>
</feature>
<feature type="domain" description="MrpA C-terminal/MbhE" evidence="18">
    <location>
        <begin position="708"/>
        <end position="785"/>
    </location>
</feature>
<keyword evidence="3" id="KW-0813">Transport</keyword>
<keyword evidence="12" id="KW-0739">Sodium transport</keyword>
<feature type="transmembrane region" description="Helical" evidence="14">
    <location>
        <begin position="271"/>
        <end position="289"/>
    </location>
</feature>
<evidence type="ECO:0000256" key="14">
    <source>
        <dbReference type="SAM" id="Phobius"/>
    </source>
</evidence>
<name>A0A3N5BIC7_9BACL</name>
<feature type="transmembrane region" description="Helical" evidence="14">
    <location>
        <begin position="471"/>
        <end position="490"/>
    </location>
</feature>